<gene>
    <name evidence="7" type="primary">LOC114341169</name>
</gene>
<sequence>MDNVVYQSLLRDIRTVENSSIRNLAKKRLPILTWLPSYDLETFSQDLLAGFTVGLTEIPQGIAYAVVAGLPSQYGLYAGFMGCFMYFVIGSCKDINIGPTAIMALMIQPYVTALGVAGGILITFLSGCLIFLCGLFNLGFIVEFFSYPVIAGFTTAAALNIASSQIKSLLGITGKSDTFLTAWISVFENIKQTRLADSLMGLFTIIFLVMAKEIRRFGSLKRRSDWSRRRNIFGISIFMFSLASNALVVIFCSVLAYIYKQNGETPFKLTGEVKGGLPSFGLPPFSTDFNGTHFSFKDMMNEYGSLVVFCPLIAVLEHIAIAKAFSKGRSLDATQEMLALGICNIMGSLIQSMPVTGSFTRTAVNHASGAKTPTCGIITGIMVLLALGFLTSTFQYIPKSTLAGVIMVAMYYLCDFAAFKLLWKSKKLDLIPLTTTLVCCLLINLEYGILIGIAVNIVFVLYSSARPKIEIEELSPQYYLVKFKTGLHYTASEYLRENILQMCKTANSTVIIDGEYIGNVDATVAKSFNVLQDELNIRNQKVIFWNFKKSVIKTCLGVNENLKENFREDSLQQIIEFTKPESEPKKSLLDSMSSVTRC</sequence>
<feature type="transmembrane region" description="Helical" evidence="5">
    <location>
        <begin position="303"/>
        <end position="325"/>
    </location>
</feature>
<feature type="transmembrane region" description="Helical" evidence="5">
    <location>
        <begin position="401"/>
        <end position="423"/>
    </location>
</feature>
<protein>
    <submittedName>
        <fullName evidence="7">Sodium-independent sulfate anion transporter isoform X1</fullName>
    </submittedName>
</protein>
<evidence type="ECO:0000256" key="4">
    <source>
        <dbReference type="ARBA" id="ARBA00023136"/>
    </source>
</evidence>
<reference evidence="7" key="1">
    <citation type="submission" date="2025-08" db="UniProtKB">
        <authorList>
            <consortium name="RefSeq"/>
        </authorList>
    </citation>
    <scope>IDENTIFICATION</scope>
    <source>
        <tissue evidence="7">Whole insect</tissue>
    </source>
</reference>
<dbReference type="SUPFAM" id="SSF52091">
    <property type="entry name" value="SpoIIaa-like"/>
    <property type="match status" value="1"/>
</dbReference>
<feature type="transmembrane region" description="Helical" evidence="5">
    <location>
        <begin position="193"/>
        <end position="211"/>
    </location>
</feature>
<dbReference type="Gene3D" id="3.30.750.24">
    <property type="entry name" value="STAS domain"/>
    <property type="match status" value="1"/>
</dbReference>
<dbReference type="OrthoDB" id="288203at2759"/>
<keyword evidence="4 5" id="KW-0472">Membrane</keyword>
<dbReference type="Pfam" id="PF00916">
    <property type="entry name" value="Sulfate_transp"/>
    <property type="match status" value="1"/>
</dbReference>
<evidence type="ECO:0000256" key="2">
    <source>
        <dbReference type="ARBA" id="ARBA00022692"/>
    </source>
</evidence>
<dbReference type="InterPro" id="IPR011547">
    <property type="entry name" value="SLC26A/SulP_dom"/>
</dbReference>
<keyword evidence="2 5" id="KW-0812">Transmembrane</keyword>
<proteinExistence type="predicted"/>
<evidence type="ECO:0000259" key="6">
    <source>
        <dbReference type="Pfam" id="PF00916"/>
    </source>
</evidence>
<comment type="subcellular location">
    <subcellularLocation>
        <location evidence="1">Membrane</location>
        <topology evidence="1">Multi-pass membrane protein</topology>
    </subcellularLocation>
</comment>
<name>A0A6P7GE09_DIAVI</name>
<dbReference type="KEGG" id="dvv:114341169"/>
<feature type="transmembrane region" description="Helical" evidence="5">
    <location>
        <begin position="74"/>
        <end position="92"/>
    </location>
</feature>
<feature type="transmembrane region" description="Helical" evidence="5">
    <location>
        <begin position="144"/>
        <end position="162"/>
    </location>
</feature>
<dbReference type="GO" id="GO:0055085">
    <property type="term" value="P:transmembrane transport"/>
    <property type="evidence" value="ECO:0007669"/>
    <property type="project" value="InterPro"/>
</dbReference>
<feature type="transmembrane region" description="Helical" evidence="5">
    <location>
        <begin position="435"/>
        <end position="462"/>
    </location>
</feature>
<organism evidence="7">
    <name type="scientific">Diabrotica virgifera virgifera</name>
    <name type="common">western corn rootworm</name>
    <dbReference type="NCBI Taxonomy" id="50390"/>
    <lineage>
        <taxon>Eukaryota</taxon>
        <taxon>Metazoa</taxon>
        <taxon>Ecdysozoa</taxon>
        <taxon>Arthropoda</taxon>
        <taxon>Hexapoda</taxon>
        <taxon>Insecta</taxon>
        <taxon>Pterygota</taxon>
        <taxon>Neoptera</taxon>
        <taxon>Endopterygota</taxon>
        <taxon>Coleoptera</taxon>
        <taxon>Polyphaga</taxon>
        <taxon>Cucujiformia</taxon>
        <taxon>Chrysomeloidea</taxon>
        <taxon>Chrysomelidae</taxon>
        <taxon>Galerucinae</taxon>
        <taxon>Diabroticina</taxon>
        <taxon>Diabroticites</taxon>
        <taxon>Diabrotica</taxon>
    </lineage>
</organism>
<dbReference type="InParanoid" id="A0A6P7GE09"/>
<dbReference type="CDD" id="cd07042">
    <property type="entry name" value="STAS_SulP_like_sulfate_transporter"/>
    <property type="match status" value="1"/>
</dbReference>
<keyword evidence="3 5" id="KW-1133">Transmembrane helix</keyword>
<feature type="domain" description="SLC26A/SulP transporter" evidence="6">
    <location>
        <begin position="43"/>
        <end position="431"/>
    </location>
</feature>
<dbReference type="RefSeq" id="XP_028147754.1">
    <property type="nucleotide sequence ID" value="XM_028291953.1"/>
</dbReference>
<dbReference type="GO" id="GO:0016020">
    <property type="term" value="C:membrane"/>
    <property type="evidence" value="ECO:0007669"/>
    <property type="project" value="UniProtKB-SubCell"/>
</dbReference>
<accession>A0A6P7GE09</accession>
<evidence type="ECO:0000256" key="3">
    <source>
        <dbReference type="ARBA" id="ARBA00022989"/>
    </source>
</evidence>
<evidence type="ECO:0000256" key="1">
    <source>
        <dbReference type="ARBA" id="ARBA00004141"/>
    </source>
</evidence>
<dbReference type="FunCoup" id="A0A6P7GE09">
    <property type="interactions" value="49"/>
</dbReference>
<evidence type="ECO:0000256" key="5">
    <source>
        <dbReference type="SAM" id="Phobius"/>
    </source>
</evidence>
<feature type="transmembrane region" description="Helical" evidence="5">
    <location>
        <begin position="376"/>
        <end position="394"/>
    </location>
</feature>
<dbReference type="InterPro" id="IPR001902">
    <property type="entry name" value="SLC26A/SulP_fam"/>
</dbReference>
<feature type="transmembrane region" description="Helical" evidence="5">
    <location>
        <begin position="232"/>
        <end position="259"/>
    </location>
</feature>
<feature type="transmembrane region" description="Helical" evidence="5">
    <location>
        <begin position="337"/>
        <end position="356"/>
    </location>
</feature>
<dbReference type="AlphaFoldDB" id="A0A6P7GE09"/>
<dbReference type="InterPro" id="IPR036513">
    <property type="entry name" value="STAS_dom_sf"/>
</dbReference>
<dbReference type="PANTHER" id="PTHR11814">
    <property type="entry name" value="SULFATE TRANSPORTER"/>
    <property type="match status" value="1"/>
</dbReference>
<feature type="transmembrane region" description="Helical" evidence="5">
    <location>
        <begin position="113"/>
        <end position="138"/>
    </location>
</feature>
<evidence type="ECO:0000313" key="7">
    <source>
        <dbReference type="RefSeq" id="XP_028147754.1"/>
    </source>
</evidence>